<name>A0A8S5QR10_9CAUD</name>
<protein>
    <submittedName>
        <fullName evidence="1">Transcription initiation factor IIE, alpha FINGER, Transcription</fullName>
    </submittedName>
</protein>
<evidence type="ECO:0000313" key="1">
    <source>
        <dbReference type="EMBL" id="DAE21512.1"/>
    </source>
</evidence>
<organism evidence="1">
    <name type="scientific">Myoviridae sp. ctgXL3</name>
    <dbReference type="NCBI Taxonomy" id="2826681"/>
    <lineage>
        <taxon>Viruses</taxon>
        <taxon>Duplodnaviria</taxon>
        <taxon>Heunggongvirae</taxon>
        <taxon>Uroviricota</taxon>
        <taxon>Caudoviricetes</taxon>
    </lineage>
</organism>
<sequence length="63" mass="7526">MFTRYRIMKTLDTLKGECHVRCVSCGKLMTPKEVYYFGTTCEKCEQKQLKRLENERVIDERTS</sequence>
<accession>A0A8S5QR10</accession>
<dbReference type="EMBL" id="BK015712">
    <property type="protein sequence ID" value="DAE21512.1"/>
    <property type="molecule type" value="Genomic_DNA"/>
</dbReference>
<reference evidence="1" key="1">
    <citation type="journal article" date="2021" name="Proc. Natl. Acad. Sci. U.S.A.">
        <title>A Catalog of Tens of Thousands of Viruses from Human Metagenomes Reveals Hidden Associations with Chronic Diseases.</title>
        <authorList>
            <person name="Tisza M.J."/>
            <person name="Buck C.B."/>
        </authorList>
    </citation>
    <scope>NUCLEOTIDE SEQUENCE</scope>
    <source>
        <strain evidence="1">CtgXL3</strain>
    </source>
</reference>
<proteinExistence type="predicted"/>